<reference evidence="5 6" key="1">
    <citation type="submission" date="2016-10" db="EMBL/GenBank/DDBJ databases">
        <authorList>
            <person name="de Groot N.N."/>
        </authorList>
    </citation>
    <scope>NUCLEOTIDE SEQUENCE [LARGE SCALE GENOMIC DNA]</scope>
    <source>
        <strain evidence="5 6">DSM 25927</strain>
    </source>
</reference>
<dbReference type="InterPro" id="IPR036291">
    <property type="entry name" value="NAD(P)-bd_dom_sf"/>
</dbReference>
<name>A0A1H9A1D7_9GAMM</name>
<dbReference type="Gene3D" id="3.40.50.720">
    <property type="entry name" value="NAD(P)-binding Rossmann-like Domain"/>
    <property type="match status" value="1"/>
</dbReference>
<feature type="domain" description="2,4-diaminopentanoate dehydrogenase C-terminal" evidence="4">
    <location>
        <begin position="209"/>
        <end position="350"/>
    </location>
</feature>
<evidence type="ECO:0000313" key="6">
    <source>
        <dbReference type="Proteomes" id="UP000199233"/>
    </source>
</evidence>
<keyword evidence="2" id="KW-0560">Oxidoreductase</keyword>
<gene>
    <name evidence="5" type="ORF">SAMN04488038_101239</name>
</gene>
<feature type="domain" description="Dihydrodipicolinate reductase N-terminal" evidence="3">
    <location>
        <begin position="22"/>
        <end position="85"/>
    </location>
</feature>
<dbReference type="AlphaFoldDB" id="A0A1H9A1D7"/>
<evidence type="ECO:0000313" key="5">
    <source>
        <dbReference type="EMBL" id="SEP70464.1"/>
    </source>
</evidence>
<dbReference type="EMBL" id="FOFS01000001">
    <property type="protein sequence ID" value="SEP70464.1"/>
    <property type="molecule type" value="Genomic_DNA"/>
</dbReference>
<dbReference type="InterPro" id="IPR045760">
    <property type="entry name" value="DAP_DH_C"/>
</dbReference>
<protein>
    <submittedName>
        <fullName evidence="5">4-hydroxy-tetrahydrodipicolinate reductase</fullName>
    </submittedName>
</protein>
<evidence type="ECO:0000256" key="2">
    <source>
        <dbReference type="ARBA" id="ARBA00023002"/>
    </source>
</evidence>
<dbReference type="Pfam" id="PF01113">
    <property type="entry name" value="DapB_N"/>
    <property type="match status" value="1"/>
</dbReference>
<proteinExistence type="predicted"/>
<evidence type="ECO:0000259" key="3">
    <source>
        <dbReference type="Pfam" id="PF01113"/>
    </source>
</evidence>
<evidence type="ECO:0000259" key="4">
    <source>
        <dbReference type="Pfam" id="PF19328"/>
    </source>
</evidence>
<organism evidence="5 6">
    <name type="scientific">Solimonas aquatica</name>
    <dbReference type="NCBI Taxonomy" id="489703"/>
    <lineage>
        <taxon>Bacteria</taxon>
        <taxon>Pseudomonadati</taxon>
        <taxon>Pseudomonadota</taxon>
        <taxon>Gammaproteobacteria</taxon>
        <taxon>Nevskiales</taxon>
        <taxon>Nevskiaceae</taxon>
        <taxon>Solimonas</taxon>
    </lineage>
</organism>
<keyword evidence="1" id="KW-0521">NADP</keyword>
<dbReference type="STRING" id="489703.SAMN04488038_101239"/>
<dbReference type="OrthoDB" id="9767616at2"/>
<dbReference type="GO" id="GO:0009089">
    <property type="term" value="P:lysine biosynthetic process via diaminopimelate"/>
    <property type="evidence" value="ECO:0007669"/>
    <property type="project" value="InterPro"/>
</dbReference>
<sequence length="360" mass="38287">MIETLPARPLLSLRPWRVAQWASGNVGSHALRAVVRHPRMQLVGLHVHSAAKAGRDAGELCGIAPLGVAATRRIEDIVALKPDCVLYMPQGCDFDELCTLLSAGINIVTTRNELQHPAAMPAAQRARIEAACAQGQSSIHATGSSPGFATEALPLVLSSLQRRLDALHIAEFADLSTRNSPEMLFTLMGFGGPSLAQANEGRAQHLRHAFGPSLQLLADALGLSFERLEVHAEVALARHDLHIAAGVIKAGTVAAQRTVVQALHAGRPLLSFTATWYCGQDLAADWELLPDGWKIQVQGDAPFELSLRFTTAAADKAAVTPGYTAHRAVNAVPYVCAAAPGIRTVLDLPNIIPDLRAGNV</sequence>
<dbReference type="Proteomes" id="UP000199233">
    <property type="component" value="Unassembled WGS sequence"/>
</dbReference>
<dbReference type="InterPro" id="IPR000846">
    <property type="entry name" value="DapB_N"/>
</dbReference>
<dbReference type="CDD" id="cd24146">
    <property type="entry name" value="nat-AmDH_N_like"/>
    <property type="match status" value="1"/>
</dbReference>
<evidence type="ECO:0000256" key="1">
    <source>
        <dbReference type="ARBA" id="ARBA00022857"/>
    </source>
</evidence>
<accession>A0A1H9A1D7</accession>
<dbReference type="Pfam" id="PF19328">
    <property type="entry name" value="DAP_DH_C"/>
    <property type="match status" value="1"/>
</dbReference>
<dbReference type="RefSeq" id="WP_093280895.1">
    <property type="nucleotide sequence ID" value="NZ_FOFS01000001.1"/>
</dbReference>
<keyword evidence="6" id="KW-1185">Reference proteome</keyword>
<dbReference type="SUPFAM" id="SSF51735">
    <property type="entry name" value="NAD(P)-binding Rossmann-fold domains"/>
    <property type="match status" value="1"/>
</dbReference>
<dbReference type="GO" id="GO:0008839">
    <property type="term" value="F:4-hydroxy-tetrahydrodipicolinate reductase"/>
    <property type="evidence" value="ECO:0007669"/>
    <property type="project" value="InterPro"/>
</dbReference>